<evidence type="ECO:0000259" key="2">
    <source>
        <dbReference type="Pfam" id="PF13472"/>
    </source>
</evidence>
<evidence type="ECO:0000313" key="4">
    <source>
        <dbReference type="Proteomes" id="UP000316238"/>
    </source>
</evidence>
<organism evidence="3 4">
    <name type="scientific">Candidatus Electronema aureum</name>
    <dbReference type="NCBI Taxonomy" id="2005002"/>
    <lineage>
        <taxon>Bacteria</taxon>
        <taxon>Pseudomonadati</taxon>
        <taxon>Thermodesulfobacteriota</taxon>
        <taxon>Desulfobulbia</taxon>
        <taxon>Desulfobulbales</taxon>
        <taxon>Desulfobulbaceae</taxon>
        <taxon>Candidatus Electronema</taxon>
    </lineage>
</organism>
<dbReference type="EMBL" id="NQJD01000001">
    <property type="protein sequence ID" value="TAA76123.1"/>
    <property type="molecule type" value="Genomic_DNA"/>
</dbReference>
<dbReference type="Pfam" id="PF13472">
    <property type="entry name" value="Lipase_GDSL_2"/>
    <property type="match status" value="1"/>
</dbReference>
<keyword evidence="1" id="KW-1133">Transmembrane helix</keyword>
<dbReference type="SUPFAM" id="SSF52266">
    <property type="entry name" value="SGNH hydrolase"/>
    <property type="match status" value="1"/>
</dbReference>
<dbReference type="GO" id="GO:0016788">
    <property type="term" value="F:hydrolase activity, acting on ester bonds"/>
    <property type="evidence" value="ECO:0007669"/>
    <property type="project" value="UniProtKB-ARBA"/>
</dbReference>
<dbReference type="InterPro" id="IPR013830">
    <property type="entry name" value="SGNH_hydro"/>
</dbReference>
<dbReference type="InterPro" id="IPR036514">
    <property type="entry name" value="SGNH_hydro_sf"/>
</dbReference>
<proteinExistence type="predicted"/>
<reference evidence="3" key="1">
    <citation type="submission" date="2017-07" db="EMBL/GenBank/DDBJ databases">
        <title>The cable genome - Insights into the physiology and evolution of filamentous bacteria capable of sulfide oxidation via long distance electron transfer.</title>
        <authorList>
            <person name="Thorup C."/>
            <person name="Bjerg J.T."/>
            <person name="Schreiber L."/>
            <person name="Nielsen L.P."/>
            <person name="Kjeldsen K.U."/>
            <person name="Boesen T."/>
            <person name="Boggild A."/>
            <person name="Meysman F."/>
            <person name="Geelhoed J."/>
            <person name="Schramm A."/>
        </authorList>
    </citation>
    <scope>NUCLEOTIDE SEQUENCE [LARGE SCALE GENOMIC DNA]</scope>
    <source>
        <strain evidence="3">GS</strain>
    </source>
</reference>
<keyword evidence="1" id="KW-0812">Transmembrane</keyword>
<dbReference type="AlphaFoldDB" id="A0A521G555"/>
<gene>
    <name evidence="3" type="ORF">CDV28_10118</name>
</gene>
<dbReference type="Gene3D" id="3.40.50.1110">
    <property type="entry name" value="SGNH hydrolase"/>
    <property type="match status" value="1"/>
</dbReference>
<comment type="caution">
    <text evidence="3">The sequence shown here is derived from an EMBL/GenBank/DDBJ whole genome shotgun (WGS) entry which is preliminary data.</text>
</comment>
<protein>
    <submittedName>
        <fullName evidence="3">GDSL-like Lipase/Acylhydrolase</fullName>
    </submittedName>
</protein>
<accession>A0A521G555</accession>
<evidence type="ECO:0000256" key="1">
    <source>
        <dbReference type="SAM" id="Phobius"/>
    </source>
</evidence>
<sequence length="355" mass="42022">MTNISYLLEFIIKMPPFIKRSGVIVANIFLFLIVVAVTISCSEVFLRWYYRDVLSSATGVDYFHNRSYHLFAKEKNVFNLRGKTFKAGKHHLLRVVIMGDSFTYGQGVYPYEKRYTEQMELLFKKEHPDLDVEFINVGICGMDLLGYNNKIVNFVAALHPDFVLYQWYVNDMEITRDWLQLRIPQIISNNTVHRFFIENSVLYFILQRGWSQIRAMSGQQLDYTEYLVKRFSDPENKYSIAAKKELDKLFETLDRRNIPHGIVLFPDFNTKKDKYRLAFLHEQVHKVCKEHHVDYLDLTKTYSKYDDNIEELWANIFDHHPSALAHRIAAEKIVDFFGNKWQQMALKNANLKNKE</sequence>
<name>A0A521G555_9BACT</name>
<dbReference type="Proteomes" id="UP000316238">
    <property type="component" value="Unassembled WGS sequence"/>
</dbReference>
<feature type="domain" description="SGNH hydrolase-type esterase" evidence="2">
    <location>
        <begin position="98"/>
        <end position="328"/>
    </location>
</feature>
<keyword evidence="1" id="KW-0472">Membrane</keyword>
<evidence type="ECO:0000313" key="3">
    <source>
        <dbReference type="EMBL" id="TAA76123.1"/>
    </source>
</evidence>
<feature type="transmembrane region" description="Helical" evidence="1">
    <location>
        <begin position="24"/>
        <end position="46"/>
    </location>
</feature>
<keyword evidence="4" id="KW-1185">Reference proteome</keyword>